<feature type="transmembrane region" description="Helical" evidence="1">
    <location>
        <begin position="439"/>
        <end position="456"/>
    </location>
</feature>
<organism evidence="2 3">
    <name type="scientific">Candidatus Paralactobacillus gallistercoris</name>
    <dbReference type="NCBI Taxonomy" id="2838724"/>
    <lineage>
        <taxon>Bacteria</taxon>
        <taxon>Bacillati</taxon>
        <taxon>Bacillota</taxon>
        <taxon>Bacilli</taxon>
        <taxon>Lactobacillales</taxon>
        <taxon>Lactobacillaceae</taxon>
        <taxon>Lactobacillus</taxon>
    </lineage>
</organism>
<sequence length="723" mass="82786">MLTKIRQGFAWLIAALLLVALVLATAQPVDYLIMRHWFLPVVMILVVALFLMIIAKVQQLFKKMNAKQRRIYWLVMIALIIITQLVVLFNFVPYGEADSFFVRKQAFALATGSRHWNPYFYTYTNNLNYTIFDSWLIKLGQLLGMKYPWIFINCLQFIWIDLGLWAGAVILKYWHKPIAKLWLPFIWLIYTPLYCYGLVNYTDVWVLPVPFMAMALELIWRKQTGKKRFGAALALILVVTFAFMMKANMIILAIALIMSLFFDPIKAPKRWLRTGGLTVALLIVMALSIPLGHRLAYHYGFNKDNQAALPATSWIYMSLNPQTNGLYNSGDAYTQMNLPDVKARQIAEKNGIKQRIAQKGVRGMSALWRRKARVFLANGDVDCMRLTSQWQKAPHWFRAHISGIQYWIGNLLQFLYLASLIGALMLFIPRQKAQKPWHYLTLGLFIIGLSIFHICLWEVEERYALPIMLPILLFGMIGWGRLPQLTFSRHFQKMGSIVVIPVLLGVIYYSEVNQLTRPSTQYVNTNIQSRGLYYQPCAIEIKPGQTITSQIKIPTKTNQLNLIPVNAQQYQLYQATQKPMDWTTPANYTGGLVNVTVKQGNNTLAYLNNVNPVATENINFKNNVSSGVITVNIQNVGFENVYFGTGKSNYPIAYAPINGYKDTYLRFQTRYLYTGSVISSVPLKLFTVGYAICAYAILWTSTLDPNDPKKQLNNISWHPTVTD</sequence>
<feature type="transmembrane region" description="Helical" evidence="1">
    <location>
        <begin position="463"/>
        <end position="482"/>
    </location>
</feature>
<feature type="transmembrane region" description="Helical" evidence="1">
    <location>
        <begin position="181"/>
        <end position="199"/>
    </location>
</feature>
<dbReference type="AlphaFoldDB" id="A0A948TIJ1"/>
<name>A0A948TIJ1_9LACO</name>
<proteinExistence type="predicted"/>
<evidence type="ECO:0000313" key="2">
    <source>
        <dbReference type="EMBL" id="MBU3851255.1"/>
    </source>
</evidence>
<evidence type="ECO:0000256" key="1">
    <source>
        <dbReference type="SAM" id="Phobius"/>
    </source>
</evidence>
<accession>A0A948TIJ1</accession>
<feature type="transmembrane region" description="Helical" evidence="1">
    <location>
        <begin position="494"/>
        <end position="510"/>
    </location>
</feature>
<evidence type="ECO:0008006" key="4">
    <source>
        <dbReference type="Google" id="ProtNLM"/>
    </source>
</evidence>
<evidence type="ECO:0000313" key="3">
    <source>
        <dbReference type="Proteomes" id="UP000777303"/>
    </source>
</evidence>
<feature type="transmembrane region" description="Helical" evidence="1">
    <location>
        <begin position="36"/>
        <end position="55"/>
    </location>
</feature>
<protein>
    <recommendedName>
        <fullName evidence="4">Integral membrane protein</fullName>
    </recommendedName>
</protein>
<feature type="transmembrane region" description="Helical" evidence="1">
    <location>
        <begin position="71"/>
        <end position="92"/>
    </location>
</feature>
<keyword evidence="1" id="KW-0472">Membrane</keyword>
<feature type="transmembrane region" description="Helical" evidence="1">
    <location>
        <begin position="205"/>
        <end position="220"/>
    </location>
</feature>
<keyword evidence="1" id="KW-1133">Transmembrane helix</keyword>
<dbReference type="Proteomes" id="UP000777303">
    <property type="component" value="Unassembled WGS sequence"/>
</dbReference>
<dbReference type="EMBL" id="JAHLFS010000013">
    <property type="protein sequence ID" value="MBU3851255.1"/>
    <property type="molecule type" value="Genomic_DNA"/>
</dbReference>
<keyword evidence="1" id="KW-0812">Transmembrane</keyword>
<feature type="transmembrane region" description="Helical" evidence="1">
    <location>
        <begin position="274"/>
        <end position="293"/>
    </location>
</feature>
<feature type="transmembrane region" description="Helical" evidence="1">
    <location>
        <begin position="232"/>
        <end position="262"/>
    </location>
</feature>
<feature type="transmembrane region" description="Helical" evidence="1">
    <location>
        <begin position="671"/>
        <end position="698"/>
    </location>
</feature>
<reference evidence="2" key="1">
    <citation type="journal article" date="2021" name="PeerJ">
        <title>Extensive microbial diversity within the chicken gut microbiome revealed by metagenomics and culture.</title>
        <authorList>
            <person name="Gilroy R."/>
            <person name="Ravi A."/>
            <person name="Getino M."/>
            <person name="Pursley I."/>
            <person name="Horton D.L."/>
            <person name="Alikhan N.F."/>
            <person name="Baker D."/>
            <person name="Gharbi K."/>
            <person name="Hall N."/>
            <person name="Watson M."/>
            <person name="Adriaenssens E.M."/>
            <person name="Foster-Nyarko E."/>
            <person name="Jarju S."/>
            <person name="Secka A."/>
            <person name="Antonio M."/>
            <person name="Oren A."/>
            <person name="Chaudhuri R.R."/>
            <person name="La Ragione R."/>
            <person name="Hildebrand F."/>
            <person name="Pallen M.J."/>
        </authorList>
    </citation>
    <scope>NUCLEOTIDE SEQUENCE</scope>
    <source>
        <strain evidence="2">F6-6636</strain>
    </source>
</reference>
<feature type="transmembrane region" description="Helical" evidence="1">
    <location>
        <begin position="406"/>
        <end position="427"/>
    </location>
</feature>
<feature type="transmembrane region" description="Helical" evidence="1">
    <location>
        <begin position="149"/>
        <end position="174"/>
    </location>
</feature>
<comment type="caution">
    <text evidence="2">The sequence shown here is derived from an EMBL/GenBank/DDBJ whole genome shotgun (WGS) entry which is preliminary data.</text>
</comment>
<reference evidence="2" key="2">
    <citation type="submission" date="2021-04" db="EMBL/GenBank/DDBJ databases">
        <authorList>
            <person name="Gilroy R."/>
        </authorList>
    </citation>
    <scope>NUCLEOTIDE SEQUENCE</scope>
    <source>
        <strain evidence="2">F6-6636</strain>
    </source>
</reference>
<gene>
    <name evidence="2" type="ORF">H9901_00885</name>
</gene>